<dbReference type="EC" id="3.4.14.10" evidence="4"/>
<evidence type="ECO:0000256" key="1">
    <source>
        <dbReference type="ARBA" id="ARBA00001910"/>
    </source>
</evidence>
<evidence type="ECO:0000313" key="15">
    <source>
        <dbReference type="Proteomes" id="UP000623467"/>
    </source>
</evidence>
<sequence length="516" mass="54030">MIFPRVLTPLSSVVAALATTMILHEQRAEAPAGFIRVGAAPASEVITLRVGLTSNNVDGLDEQLTSIATPGSSNFRQWLSMDEVKTYAQPSAETVSAFDDFVSANGLTPTVISPNGDWLSIRLPVSKANELFTADFEHFTHPSINGYITRTLCLATFGAKRTCHILQHNTPATETSNTLLVTAYTGQHAEEADLAQFLTTFHPDIPNSTTFTLLTLGNGTNPQGPLDAGVEADLDIEYAAGIATNVPLDFLSVAEGDLGTALFDTTAYLDGIADPPTVVTTSYGNDEANFGASVATKICNGYMALGARGISIIFASGDGGVRGGHDNITQCTNNTFIPVFPATCPFVTSVGGTQDFAPEKAMNSSSGGFSNFFPTASYQAAAVSAFLETLPGDFAGIFNASGRGYPDVSTQGWNFQIVHDGEVVGARGTSASAPTFASIIALINDRLVAAQKPVLGFLNPWLYSTASSAFTDITTGHNSGLICPASCVAFDATVGWDPLSGWGTPNFADLLAAAME</sequence>
<comment type="caution">
    <text evidence="14">The sequence shown here is derived from an EMBL/GenBank/DDBJ whole genome shotgun (WGS) entry which is preliminary data.</text>
</comment>
<evidence type="ECO:0000256" key="8">
    <source>
        <dbReference type="ARBA" id="ARBA00022825"/>
    </source>
</evidence>
<dbReference type="GO" id="GO:0006508">
    <property type="term" value="P:proteolysis"/>
    <property type="evidence" value="ECO:0007669"/>
    <property type="project" value="UniProtKB-KW"/>
</dbReference>
<evidence type="ECO:0000256" key="2">
    <source>
        <dbReference type="ARBA" id="ARBA00002451"/>
    </source>
</evidence>
<dbReference type="Pfam" id="PF00082">
    <property type="entry name" value="Peptidase_S8"/>
    <property type="match status" value="1"/>
</dbReference>
<evidence type="ECO:0000313" key="14">
    <source>
        <dbReference type="EMBL" id="KAF7371366.1"/>
    </source>
</evidence>
<dbReference type="CDD" id="cd04056">
    <property type="entry name" value="Peptidases_S53"/>
    <property type="match status" value="1"/>
</dbReference>
<evidence type="ECO:0000256" key="6">
    <source>
        <dbReference type="ARBA" id="ARBA00022723"/>
    </source>
</evidence>
<dbReference type="InterPro" id="IPR030400">
    <property type="entry name" value="Sedolisin_dom"/>
</dbReference>
<keyword evidence="6 11" id="KW-0479">Metal-binding</keyword>
<dbReference type="InterPro" id="IPR000209">
    <property type="entry name" value="Peptidase_S8/S53_dom"/>
</dbReference>
<dbReference type="InterPro" id="IPR050819">
    <property type="entry name" value="Tripeptidyl-peptidase_I"/>
</dbReference>
<keyword evidence="5 11" id="KW-0645">Protease</keyword>
<keyword evidence="8 11" id="KW-0720">Serine protease</keyword>
<proteinExistence type="predicted"/>
<dbReference type="EMBL" id="JACAZH010000004">
    <property type="protein sequence ID" value="KAF7371366.1"/>
    <property type="molecule type" value="Genomic_DNA"/>
</dbReference>
<dbReference type="GO" id="GO:0005576">
    <property type="term" value="C:extracellular region"/>
    <property type="evidence" value="ECO:0007669"/>
    <property type="project" value="UniProtKB-SubCell"/>
</dbReference>
<dbReference type="CDD" id="cd11377">
    <property type="entry name" value="Pro-peptidase_S53"/>
    <property type="match status" value="1"/>
</dbReference>
<dbReference type="Gene3D" id="3.40.50.200">
    <property type="entry name" value="Peptidase S8/S53 domain"/>
    <property type="match status" value="1"/>
</dbReference>
<feature type="signal peptide" evidence="12">
    <location>
        <begin position="1"/>
        <end position="18"/>
    </location>
</feature>
<dbReference type="AlphaFoldDB" id="A0A8H7DH97"/>
<reference evidence="14" key="1">
    <citation type="submission" date="2020-05" db="EMBL/GenBank/DDBJ databases">
        <title>Mycena genomes resolve the evolution of fungal bioluminescence.</title>
        <authorList>
            <person name="Tsai I.J."/>
        </authorList>
    </citation>
    <scope>NUCLEOTIDE SEQUENCE</scope>
    <source>
        <strain evidence="14">160909Yilan</strain>
    </source>
</reference>
<evidence type="ECO:0000256" key="5">
    <source>
        <dbReference type="ARBA" id="ARBA00022670"/>
    </source>
</evidence>
<dbReference type="PANTHER" id="PTHR14218">
    <property type="entry name" value="PROTEASE S8 TRIPEPTIDYL PEPTIDASE I CLN2"/>
    <property type="match status" value="1"/>
</dbReference>
<feature type="binding site" evidence="11">
    <location>
        <position position="497"/>
    </location>
    <ligand>
        <name>Ca(2+)</name>
        <dbReference type="ChEBI" id="CHEBI:29108"/>
    </ligand>
</feature>
<keyword evidence="7 11" id="KW-0378">Hydrolase</keyword>
<keyword evidence="12" id="KW-0732">Signal</keyword>
<dbReference type="GO" id="GO:0004252">
    <property type="term" value="F:serine-type endopeptidase activity"/>
    <property type="evidence" value="ECO:0007669"/>
    <property type="project" value="UniProtKB-UniRule"/>
</dbReference>
<feature type="active site" description="Charge relay system" evidence="11">
    <location>
        <position position="430"/>
    </location>
</feature>
<feature type="chain" id="PRO_5034867615" description="tripeptidyl-peptidase II" evidence="12">
    <location>
        <begin position="19"/>
        <end position="516"/>
    </location>
</feature>
<feature type="binding site" evidence="11">
    <location>
        <position position="495"/>
    </location>
    <ligand>
        <name>Ca(2+)</name>
        <dbReference type="ChEBI" id="CHEBI:29108"/>
    </ligand>
</feature>
<evidence type="ECO:0000256" key="3">
    <source>
        <dbReference type="ARBA" id="ARBA00004239"/>
    </source>
</evidence>
<keyword evidence="10" id="KW-0865">Zymogen</keyword>
<comment type="cofactor">
    <cofactor evidence="11">
        <name>Ca(2+)</name>
        <dbReference type="ChEBI" id="CHEBI:29108"/>
    </cofactor>
    <text evidence="11">Binds 1 Ca(2+) ion per subunit.</text>
</comment>
<comment type="catalytic activity">
    <reaction evidence="1">
        <text>Release of an N-terminal tripeptide from a polypeptide.</text>
        <dbReference type="EC" id="3.4.14.10"/>
    </reaction>
</comment>
<dbReference type="InterPro" id="IPR015366">
    <property type="entry name" value="S53_propep"/>
</dbReference>
<feature type="binding site" evidence="11">
    <location>
        <position position="473"/>
    </location>
    <ligand>
        <name>Ca(2+)</name>
        <dbReference type="ChEBI" id="CHEBI:29108"/>
    </ligand>
</feature>
<keyword evidence="9 11" id="KW-0106">Calcium</keyword>
<dbReference type="InterPro" id="IPR036852">
    <property type="entry name" value="Peptidase_S8/S53_dom_sf"/>
</dbReference>
<evidence type="ECO:0000256" key="7">
    <source>
        <dbReference type="ARBA" id="ARBA00022801"/>
    </source>
</evidence>
<dbReference type="SMART" id="SM00944">
    <property type="entry name" value="Pro-kuma_activ"/>
    <property type="match status" value="1"/>
</dbReference>
<comment type="function">
    <text evidence="2">Secreted tripeptidyl-peptidase which degrades proteins at acidic pHs and is involved in virulence.</text>
</comment>
<dbReference type="OrthoDB" id="409122at2759"/>
<protein>
    <recommendedName>
        <fullName evidence="4">tripeptidyl-peptidase II</fullName>
        <ecNumber evidence="4">3.4.14.10</ecNumber>
    </recommendedName>
</protein>
<organism evidence="14 15">
    <name type="scientific">Mycena sanguinolenta</name>
    <dbReference type="NCBI Taxonomy" id="230812"/>
    <lineage>
        <taxon>Eukaryota</taxon>
        <taxon>Fungi</taxon>
        <taxon>Dikarya</taxon>
        <taxon>Basidiomycota</taxon>
        <taxon>Agaricomycotina</taxon>
        <taxon>Agaricomycetes</taxon>
        <taxon>Agaricomycetidae</taxon>
        <taxon>Agaricales</taxon>
        <taxon>Marasmiineae</taxon>
        <taxon>Mycenaceae</taxon>
        <taxon>Mycena</taxon>
    </lineage>
</organism>
<evidence type="ECO:0000256" key="11">
    <source>
        <dbReference type="PROSITE-ProRule" id="PRU01032"/>
    </source>
</evidence>
<feature type="active site" description="Charge relay system" evidence="11">
    <location>
        <position position="235"/>
    </location>
</feature>
<dbReference type="PROSITE" id="PS51695">
    <property type="entry name" value="SEDOLISIN"/>
    <property type="match status" value="1"/>
</dbReference>
<keyword evidence="15" id="KW-1185">Reference proteome</keyword>
<comment type="subcellular location">
    <subcellularLocation>
        <location evidence="3">Secreted</location>
        <location evidence="3">Extracellular space</location>
    </subcellularLocation>
</comment>
<gene>
    <name evidence="14" type="ORF">MSAN_00772900</name>
</gene>
<accession>A0A8H7DH97</accession>
<dbReference type="GO" id="GO:0008240">
    <property type="term" value="F:tripeptidyl-peptidase activity"/>
    <property type="evidence" value="ECO:0007669"/>
    <property type="project" value="UniProtKB-EC"/>
</dbReference>
<feature type="domain" description="Peptidase S53" evidence="13">
    <location>
        <begin position="154"/>
        <end position="516"/>
    </location>
</feature>
<name>A0A8H7DH97_9AGAR</name>
<evidence type="ECO:0000256" key="10">
    <source>
        <dbReference type="ARBA" id="ARBA00023145"/>
    </source>
</evidence>
<feature type="binding site" evidence="11">
    <location>
        <position position="472"/>
    </location>
    <ligand>
        <name>Ca(2+)</name>
        <dbReference type="ChEBI" id="CHEBI:29108"/>
    </ligand>
</feature>
<dbReference type="SUPFAM" id="SSF52743">
    <property type="entry name" value="Subtilisin-like"/>
    <property type="match status" value="1"/>
</dbReference>
<evidence type="ECO:0000256" key="4">
    <source>
        <dbReference type="ARBA" id="ARBA00012462"/>
    </source>
</evidence>
<dbReference type="Proteomes" id="UP000623467">
    <property type="component" value="Unassembled WGS sequence"/>
</dbReference>
<dbReference type="Pfam" id="PF09286">
    <property type="entry name" value="Pro-kuma_activ"/>
    <property type="match status" value="1"/>
</dbReference>
<evidence type="ECO:0000256" key="9">
    <source>
        <dbReference type="ARBA" id="ARBA00022837"/>
    </source>
</evidence>
<dbReference type="PANTHER" id="PTHR14218:SF15">
    <property type="entry name" value="TRIPEPTIDYL-PEPTIDASE 1"/>
    <property type="match status" value="1"/>
</dbReference>
<dbReference type="SUPFAM" id="SSF54897">
    <property type="entry name" value="Protease propeptides/inhibitors"/>
    <property type="match status" value="1"/>
</dbReference>
<evidence type="ECO:0000259" key="13">
    <source>
        <dbReference type="PROSITE" id="PS51695"/>
    </source>
</evidence>
<feature type="active site" description="Charge relay system" evidence="11">
    <location>
        <position position="231"/>
    </location>
</feature>
<dbReference type="GO" id="GO:0046872">
    <property type="term" value="F:metal ion binding"/>
    <property type="evidence" value="ECO:0007669"/>
    <property type="project" value="UniProtKB-UniRule"/>
</dbReference>
<evidence type="ECO:0000256" key="12">
    <source>
        <dbReference type="SAM" id="SignalP"/>
    </source>
</evidence>